<evidence type="ECO:0000256" key="12">
    <source>
        <dbReference type="ARBA" id="ARBA00023002"/>
    </source>
</evidence>
<dbReference type="InterPro" id="IPR036318">
    <property type="entry name" value="FAD-bd_PCMH-like_sf"/>
</dbReference>
<evidence type="ECO:0000256" key="3">
    <source>
        <dbReference type="ARBA" id="ARBA00004496"/>
    </source>
</evidence>
<dbReference type="NCBIfam" id="TIGR00179">
    <property type="entry name" value="murB"/>
    <property type="match status" value="1"/>
</dbReference>
<keyword evidence="8 16" id="KW-0274">FAD</keyword>
<comment type="pathway">
    <text evidence="4 16">Cell wall biogenesis; peptidoglycan biosynthesis.</text>
</comment>
<evidence type="ECO:0000256" key="9">
    <source>
        <dbReference type="ARBA" id="ARBA00022857"/>
    </source>
</evidence>
<keyword evidence="12 16" id="KW-0560">Oxidoreductase</keyword>
<accession>A0A1G6LGW1</accession>
<reference evidence="21 24" key="2">
    <citation type="submission" date="2019-03" db="EMBL/GenBank/DDBJ databases">
        <title>Subsurface microbial communities from deep shales in Ohio and West Virginia, USA.</title>
        <authorList>
            <person name="Wrighton K."/>
        </authorList>
    </citation>
    <scope>NUCLEOTIDE SEQUENCE [LARGE SCALE GENOMIC DNA]</scope>
    <source>
        <strain evidence="21 24">DSMZ 11287</strain>
    </source>
</reference>
<dbReference type="Pfam" id="PF02873">
    <property type="entry name" value="MurB_C"/>
    <property type="match status" value="1"/>
</dbReference>
<keyword evidence="5 16" id="KW-0963">Cytoplasm</keyword>
<dbReference type="Gene3D" id="3.30.43.10">
    <property type="entry name" value="Uridine Diphospho-n-acetylenolpyruvylglucosamine Reductase, domain 2"/>
    <property type="match status" value="1"/>
</dbReference>
<dbReference type="EMBL" id="FOHG01000017">
    <property type="protein sequence ID" value="SET01324.1"/>
    <property type="molecule type" value="Genomic_DNA"/>
</dbReference>
<dbReference type="PANTHER" id="PTHR21071:SF4">
    <property type="entry name" value="UDP-N-ACETYLENOLPYRUVOYLGLUCOSAMINE REDUCTASE"/>
    <property type="match status" value="1"/>
</dbReference>
<evidence type="ECO:0000313" key="25">
    <source>
        <dbReference type="Proteomes" id="UP000324896"/>
    </source>
</evidence>
<keyword evidence="23" id="KW-1185">Reference proteome</keyword>
<dbReference type="InterPro" id="IPR006094">
    <property type="entry name" value="Oxid_FAD_bind_N"/>
</dbReference>
<evidence type="ECO:0000313" key="20">
    <source>
        <dbReference type="EMBL" id="SET01324.1"/>
    </source>
</evidence>
<dbReference type="GO" id="GO:0005829">
    <property type="term" value="C:cytosol"/>
    <property type="evidence" value="ECO:0007669"/>
    <property type="project" value="TreeGrafter"/>
</dbReference>
<evidence type="ECO:0000256" key="8">
    <source>
        <dbReference type="ARBA" id="ARBA00022827"/>
    </source>
</evidence>
<dbReference type="Pfam" id="PF01565">
    <property type="entry name" value="FAD_binding_4"/>
    <property type="match status" value="1"/>
</dbReference>
<evidence type="ECO:0000256" key="7">
    <source>
        <dbReference type="ARBA" id="ARBA00022630"/>
    </source>
</evidence>
<evidence type="ECO:0000256" key="10">
    <source>
        <dbReference type="ARBA" id="ARBA00022960"/>
    </source>
</evidence>
<dbReference type="STRING" id="54121.SAMN04515653_12212"/>
<protein>
    <recommendedName>
        <fullName evidence="16">UDP-N-acetylenolpyruvoylglucosamine reductase</fullName>
        <ecNumber evidence="16">1.3.1.98</ecNumber>
    </recommendedName>
    <alternativeName>
        <fullName evidence="16">UDP-N-acetylmuramate dehydrogenase</fullName>
    </alternativeName>
</protein>
<dbReference type="GeneID" id="57013760"/>
<dbReference type="GO" id="GO:0051301">
    <property type="term" value="P:cell division"/>
    <property type="evidence" value="ECO:0007669"/>
    <property type="project" value="UniProtKB-KW"/>
</dbReference>
<evidence type="ECO:0000313" key="22">
    <source>
        <dbReference type="Proteomes" id="UP000198612"/>
    </source>
</evidence>
<evidence type="ECO:0000313" key="19">
    <source>
        <dbReference type="EMBL" id="SDF62210.1"/>
    </source>
</evidence>
<dbReference type="AlphaFoldDB" id="A0A1G6LGW1"/>
<dbReference type="GO" id="GO:0008360">
    <property type="term" value="P:regulation of cell shape"/>
    <property type="evidence" value="ECO:0007669"/>
    <property type="project" value="UniProtKB-KW"/>
</dbReference>
<dbReference type="InterPro" id="IPR036635">
    <property type="entry name" value="MurB_C_sf"/>
</dbReference>
<keyword evidence="10 16" id="KW-0133">Cell shape</keyword>
<keyword evidence="6 16" id="KW-0132">Cell division</keyword>
<dbReference type="UniPathway" id="UPA00219"/>
<comment type="similarity">
    <text evidence="16">Belongs to the MurB family.</text>
</comment>
<keyword evidence="13 16" id="KW-0131">Cell cycle</keyword>
<evidence type="ECO:0000256" key="14">
    <source>
        <dbReference type="ARBA" id="ARBA00023316"/>
    </source>
</evidence>
<keyword evidence="11 16" id="KW-0573">Peptidoglycan synthesis</keyword>
<dbReference type="Proteomes" id="UP000324896">
    <property type="component" value="Unassembled WGS sequence"/>
</dbReference>
<evidence type="ECO:0000256" key="5">
    <source>
        <dbReference type="ARBA" id="ARBA00022490"/>
    </source>
</evidence>
<evidence type="ECO:0000313" key="21">
    <source>
        <dbReference type="EMBL" id="TDX37694.1"/>
    </source>
</evidence>
<dbReference type="OrthoDB" id="9804753at2"/>
<evidence type="ECO:0000313" key="23">
    <source>
        <dbReference type="Proteomes" id="UP000199519"/>
    </source>
</evidence>
<dbReference type="PROSITE" id="PS51387">
    <property type="entry name" value="FAD_PCMH"/>
    <property type="match status" value="1"/>
</dbReference>
<comment type="catalytic activity">
    <reaction evidence="15 16">
        <text>UDP-N-acetyl-alpha-D-muramate + NADP(+) = UDP-N-acetyl-3-O-(1-carboxyvinyl)-alpha-D-glucosamine + NADPH + H(+)</text>
        <dbReference type="Rhea" id="RHEA:12248"/>
        <dbReference type="ChEBI" id="CHEBI:15378"/>
        <dbReference type="ChEBI" id="CHEBI:57783"/>
        <dbReference type="ChEBI" id="CHEBI:58349"/>
        <dbReference type="ChEBI" id="CHEBI:68483"/>
        <dbReference type="ChEBI" id="CHEBI:70757"/>
        <dbReference type="EC" id="1.3.1.98"/>
    </reaction>
</comment>
<keyword evidence="9 16" id="KW-0521">NADP</keyword>
<dbReference type="Proteomes" id="UP000199519">
    <property type="component" value="Unassembled WGS sequence"/>
</dbReference>
<dbReference type="HAMAP" id="MF_00037">
    <property type="entry name" value="MurB"/>
    <property type="match status" value="1"/>
</dbReference>
<dbReference type="Gene3D" id="3.90.78.10">
    <property type="entry name" value="UDP-N-acetylenolpyruvoylglucosamine reductase, C-terminal domain"/>
    <property type="match status" value="1"/>
</dbReference>
<dbReference type="GO" id="GO:0008762">
    <property type="term" value="F:UDP-N-acetylmuramate dehydrogenase activity"/>
    <property type="evidence" value="ECO:0007669"/>
    <property type="project" value="UniProtKB-UniRule"/>
</dbReference>
<feature type="domain" description="FAD-binding PCMH-type" evidence="17">
    <location>
        <begin position="35"/>
        <end position="202"/>
    </location>
</feature>
<evidence type="ECO:0000256" key="16">
    <source>
        <dbReference type="HAMAP-Rule" id="MF_00037"/>
    </source>
</evidence>
<dbReference type="GO" id="GO:0071555">
    <property type="term" value="P:cell wall organization"/>
    <property type="evidence" value="ECO:0007669"/>
    <property type="project" value="UniProtKB-KW"/>
</dbReference>
<dbReference type="InterPro" id="IPR016166">
    <property type="entry name" value="FAD-bd_PCMH"/>
</dbReference>
<dbReference type="RefSeq" id="WP_073159933.1">
    <property type="nucleotide sequence ID" value="NZ_FMYT01000006.1"/>
</dbReference>
<evidence type="ECO:0000256" key="15">
    <source>
        <dbReference type="ARBA" id="ARBA00048914"/>
    </source>
</evidence>
<feature type="active site" description="Proton donor" evidence="16">
    <location>
        <position position="231"/>
    </location>
</feature>
<reference evidence="22 23" key="1">
    <citation type="submission" date="2016-10" db="EMBL/GenBank/DDBJ databases">
        <authorList>
            <person name="Varghese N."/>
            <person name="Submissions S."/>
        </authorList>
    </citation>
    <scope>NUCLEOTIDE SEQUENCE [LARGE SCALE GENOMIC DNA]</scope>
    <source>
        <strain evidence="18 25">WG10</strain>
        <strain evidence="19 23">WG2</strain>
        <strain evidence="20 22">WG5</strain>
    </source>
</reference>
<evidence type="ECO:0000313" key="18">
    <source>
        <dbReference type="EMBL" id="SDC42490.1"/>
    </source>
</evidence>
<dbReference type="EC" id="1.3.1.98" evidence="16"/>
<organism evidence="18 25">
    <name type="scientific">Halanaerobium congolense</name>
    <dbReference type="NCBI Taxonomy" id="54121"/>
    <lineage>
        <taxon>Bacteria</taxon>
        <taxon>Bacillati</taxon>
        <taxon>Bacillota</taxon>
        <taxon>Clostridia</taxon>
        <taxon>Halanaerobiales</taxon>
        <taxon>Halanaerobiaceae</taxon>
        <taxon>Halanaerobium</taxon>
    </lineage>
</organism>
<dbReference type="Gene3D" id="3.30.465.10">
    <property type="match status" value="1"/>
</dbReference>
<dbReference type="InterPro" id="IPR016169">
    <property type="entry name" value="FAD-bd_PCMH_sub2"/>
</dbReference>
<dbReference type="Proteomes" id="UP000198612">
    <property type="component" value="Unassembled WGS sequence"/>
</dbReference>
<dbReference type="GO" id="GO:0071949">
    <property type="term" value="F:FAD binding"/>
    <property type="evidence" value="ECO:0007669"/>
    <property type="project" value="InterPro"/>
</dbReference>
<dbReference type="InterPro" id="IPR016167">
    <property type="entry name" value="FAD-bd_PCMH_sub1"/>
</dbReference>
<evidence type="ECO:0000256" key="6">
    <source>
        <dbReference type="ARBA" id="ARBA00022618"/>
    </source>
</evidence>
<dbReference type="SUPFAM" id="SSF56194">
    <property type="entry name" value="Uridine diphospho-N-Acetylenolpyruvylglucosamine reductase, MurB, C-terminal domain"/>
    <property type="match status" value="1"/>
</dbReference>
<dbReference type="GO" id="GO:0009252">
    <property type="term" value="P:peptidoglycan biosynthetic process"/>
    <property type="evidence" value="ECO:0007669"/>
    <property type="project" value="UniProtKB-UniRule"/>
</dbReference>
<feature type="active site" evidence="16">
    <location>
        <position position="179"/>
    </location>
</feature>
<evidence type="ECO:0000259" key="17">
    <source>
        <dbReference type="PROSITE" id="PS51387"/>
    </source>
</evidence>
<dbReference type="PANTHER" id="PTHR21071">
    <property type="entry name" value="UDP-N-ACETYLENOLPYRUVOYLGLUCOSAMINE REDUCTASE"/>
    <property type="match status" value="1"/>
</dbReference>
<dbReference type="InterPro" id="IPR011601">
    <property type="entry name" value="MurB_C"/>
</dbReference>
<sequence>MKKHLNIISLTNKLEKINYLRVEKDKNLAEFSSFKVGGPADLFLVPQKIEALQELMPLLIKSDLPYFILGRGSNLIISDKGYQGIIIYTAALNNYQINNNIITAQSGLELKEIADLAYENSLSGFEFAAGIPGSLGGALYMNAGAYGGEMKDVIIKAKFVNQTGKLIDLNKSELNLDYRTSILQKENPDWVAVSVTLKLQKAKQKIIKAKMDELHQKRWSKQPMELPSAGSIFKRPPGHYTGPLIEEAGLKGYQIGGAQVSTKHAGFIVNKGSATAEDIINLINKIKEEVYKISGVQLEVEPRFLGEF</sequence>
<evidence type="ECO:0000256" key="11">
    <source>
        <dbReference type="ARBA" id="ARBA00022984"/>
    </source>
</evidence>
<evidence type="ECO:0000256" key="4">
    <source>
        <dbReference type="ARBA" id="ARBA00004752"/>
    </source>
</evidence>
<evidence type="ECO:0000256" key="13">
    <source>
        <dbReference type="ARBA" id="ARBA00023306"/>
    </source>
</evidence>
<dbReference type="EMBL" id="FMYT01000006">
    <property type="protein sequence ID" value="SDC42490.1"/>
    <property type="molecule type" value="Genomic_DNA"/>
</dbReference>
<dbReference type="EMBL" id="FNBJ01000017">
    <property type="protein sequence ID" value="SDF62210.1"/>
    <property type="molecule type" value="Genomic_DNA"/>
</dbReference>
<feature type="active site" evidence="16">
    <location>
        <position position="301"/>
    </location>
</feature>
<dbReference type="NCBIfam" id="NF010480">
    <property type="entry name" value="PRK13905.1"/>
    <property type="match status" value="1"/>
</dbReference>
<comment type="cofactor">
    <cofactor evidence="1 16">
        <name>FAD</name>
        <dbReference type="ChEBI" id="CHEBI:57692"/>
    </cofactor>
</comment>
<dbReference type="EMBL" id="SOEF01000039">
    <property type="protein sequence ID" value="TDX37694.1"/>
    <property type="molecule type" value="Genomic_DNA"/>
</dbReference>
<evidence type="ECO:0000313" key="24">
    <source>
        <dbReference type="Proteomes" id="UP000295472"/>
    </source>
</evidence>
<name>A0A1G6LGW1_9FIRM</name>
<dbReference type="SUPFAM" id="SSF56176">
    <property type="entry name" value="FAD-binding/transporter-associated domain-like"/>
    <property type="match status" value="1"/>
</dbReference>
<evidence type="ECO:0000256" key="1">
    <source>
        <dbReference type="ARBA" id="ARBA00001974"/>
    </source>
</evidence>
<evidence type="ECO:0000256" key="2">
    <source>
        <dbReference type="ARBA" id="ARBA00003921"/>
    </source>
</evidence>
<comment type="subcellular location">
    <subcellularLocation>
        <location evidence="3 16">Cytoplasm</location>
    </subcellularLocation>
</comment>
<proteinExistence type="inferred from homology"/>
<dbReference type="InterPro" id="IPR003170">
    <property type="entry name" value="MurB"/>
</dbReference>
<gene>
    <name evidence="16" type="primary">murB</name>
    <name evidence="21" type="ORF">C7954_13913</name>
    <name evidence="18" type="ORF">SAMN04488597_10654</name>
    <name evidence="19" type="ORF">SAMN04488598_11739</name>
    <name evidence="20" type="ORF">SAMN04515652_11714</name>
</gene>
<comment type="function">
    <text evidence="2 16">Cell wall formation.</text>
</comment>
<dbReference type="Proteomes" id="UP000295472">
    <property type="component" value="Unassembled WGS sequence"/>
</dbReference>
<keyword evidence="14 16" id="KW-0961">Cell wall biogenesis/degradation</keyword>
<keyword evidence="7 16" id="KW-0285">Flavoprotein</keyword>